<proteinExistence type="predicted"/>
<keyword evidence="2" id="KW-1185">Reference proteome</keyword>
<dbReference type="EMBL" id="RKQG01000001">
    <property type="protein sequence ID" value="RPE33740.1"/>
    <property type="molecule type" value="Genomic_DNA"/>
</dbReference>
<protein>
    <submittedName>
        <fullName evidence="1">Uncharacterized protein</fullName>
    </submittedName>
</protein>
<organism evidence="1 2">
    <name type="scientific">Kitasatospora cineracea</name>
    <dbReference type="NCBI Taxonomy" id="88074"/>
    <lineage>
        <taxon>Bacteria</taxon>
        <taxon>Bacillati</taxon>
        <taxon>Actinomycetota</taxon>
        <taxon>Actinomycetes</taxon>
        <taxon>Kitasatosporales</taxon>
        <taxon>Streptomycetaceae</taxon>
        <taxon>Kitasatospora</taxon>
    </lineage>
</organism>
<reference evidence="1 2" key="1">
    <citation type="submission" date="2018-11" db="EMBL/GenBank/DDBJ databases">
        <title>Sequencing the genomes of 1000 actinobacteria strains.</title>
        <authorList>
            <person name="Klenk H.-P."/>
        </authorList>
    </citation>
    <scope>NUCLEOTIDE SEQUENCE [LARGE SCALE GENOMIC DNA]</scope>
    <source>
        <strain evidence="1 2">DSM 44781</strain>
    </source>
</reference>
<name>A0A3N4S4K4_9ACTN</name>
<dbReference type="Proteomes" id="UP000266906">
    <property type="component" value="Unassembled WGS sequence"/>
</dbReference>
<gene>
    <name evidence="1" type="ORF">EDD38_2037</name>
</gene>
<sequence>MPSFGPSVLAYTDDVADRRDASDGFSRFGAYLGYNAGLLHEDGAPLSARKFAFAAWQIATGPVMAPGYVRVRPDLHSLTLVSHGEDMDQVAVRVDVPLRHHQLAARPDHRLSDWQRDVWATDGDFTALTEPRPTGRNELLVTASLLLAVPGHLLVTPTAAEPGREMTAQAKNAVTALVAWTNNHAHLVNDLLAGAWR</sequence>
<comment type="caution">
    <text evidence="1">The sequence shown here is derived from an EMBL/GenBank/DDBJ whole genome shotgun (WGS) entry which is preliminary data.</text>
</comment>
<dbReference type="AlphaFoldDB" id="A0A3N4S4K4"/>
<evidence type="ECO:0000313" key="2">
    <source>
        <dbReference type="Proteomes" id="UP000266906"/>
    </source>
</evidence>
<accession>A0A3N4S4K4</accession>
<evidence type="ECO:0000313" key="1">
    <source>
        <dbReference type="EMBL" id="RPE33740.1"/>
    </source>
</evidence>
<dbReference type="RefSeq" id="WP_123817925.1">
    <property type="nucleotide sequence ID" value="NZ_RKQG01000001.1"/>
</dbReference>